<dbReference type="RefSeq" id="WP_066735398.1">
    <property type="nucleotide sequence ID" value="NZ_JAJCIQ010000001.1"/>
</dbReference>
<proteinExistence type="predicted"/>
<dbReference type="SUPFAM" id="SSF64376">
    <property type="entry name" value="YlxR-like"/>
    <property type="match status" value="1"/>
</dbReference>
<name>A0ABS8DD60_9FIRM</name>
<evidence type="ECO:0000313" key="2">
    <source>
        <dbReference type="EMBL" id="MCB7386355.1"/>
    </source>
</evidence>
<dbReference type="PANTHER" id="PTHR34215:SF1">
    <property type="entry name" value="YLXR DOMAIN-CONTAINING PROTEIN"/>
    <property type="match status" value="1"/>
</dbReference>
<dbReference type="Pfam" id="PF04296">
    <property type="entry name" value="YlxR"/>
    <property type="match status" value="1"/>
</dbReference>
<gene>
    <name evidence="2" type="ORF">LIZ65_03555</name>
</gene>
<comment type="caution">
    <text evidence="2">The sequence shown here is derived from an EMBL/GenBank/DDBJ whole genome shotgun (WGS) entry which is preliminary data.</text>
</comment>
<sequence>MSTTKKIPMRKCVGCQEMKPKKEMLRVLKTAENEFVLDATGKKNGRGAYLCFSKECLEAAIRGKGLERSFKQAIPAEVYENLKKELEQLENE</sequence>
<dbReference type="Proteomes" id="UP001299546">
    <property type="component" value="Unassembled WGS sequence"/>
</dbReference>
<evidence type="ECO:0000313" key="3">
    <source>
        <dbReference type="Proteomes" id="UP001299546"/>
    </source>
</evidence>
<dbReference type="InterPro" id="IPR037465">
    <property type="entry name" value="YlxR"/>
</dbReference>
<dbReference type="InterPro" id="IPR007393">
    <property type="entry name" value="YlxR_dom"/>
</dbReference>
<dbReference type="PANTHER" id="PTHR34215">
    <property type="entry name" value="BLL0784 PROTEIN"/>
    <property type="match status" value="1"/>
</dbReference>
<evidence type="ECO:0000259" key="1">
    <source>
        <dbReference type="Pfam" id="PF04296"/>
    </source>
</evidence>
<keyword evidence="3" id="KW-1185">Reference proteome</keyword>
<accession>A0ABS8DD60</accession>
<dbReference type="CDD" id="cd00279">
    <property type="entry name" value="YlxR"/>
    <property type="match status" value="1"/>
</dbReference>
<dbReference type="Gene3D" id="3.30.1230.10">
    <property type="entry name" value="YlxR-like"/>
    <property type="match status" value="1"/>
</dbReference>
<dbReference type="InterPro" id="IPR035931">
    <property type="entry name" value="YlxR-like_sf"/>
</dbReference>
<protein>
    <submittedName>
        <fullName evidence="2">YlxR family protein</fullName>
    </submittedName>
</protein>
<reference evidence="2 3" key="1">
    <citation type="submission" date="2021-10" db="EMBL/GenBank/DDBJ databases">
        <title>Collection of gut derived symbiotic bacterial strains cultured from healthy donors.</title>
        <authorList>
            <person name="Lin H."/>
            <person name="Littmann E."/>
            <person name="Kohout C."/>
            <person name="Pamer E.G."/>
        </authorList>
    </citation>
    <scope>NUCLEOTIDE SEQUENCE [LARGE SCALE GENOMIC DNA]</scope>
    <source>
        <strain evidence="2 3">DFI.1.165</strain>
    </source>
</reference>
<dbReference type="NCBIfam" id="NF047356">
    <property type="entry name" value="RNA_bind_RnpM"/>
    <property type="match status" value="1"/>
</dbReference>
<organism evidence="2 3">
    <name type="scientific">Bariatricus massiliensis</name>
    <dbReference type="NCBI Taxonomy" id="1745713"/>
    <lineage>
        <taxon>Bacteria</taxon>
        <taxon>Bacillati</taxon>
        <taxon>Bacillota</taxon>
        <taxon>Clostridia</taxon>
        <taxon>Lachnospirales</taxon>
        <taxon>Lachnospiraceae</taxon>
        <taxon>Bariatricus</taxon>
    </lineage>
</organism>
<dbReference type="EMBL" id="JAJCIS010000001">
    <property type="protein sequence ID" value="MCB7386355.1"/>
    <property type="molecule type" value="Genomic_DNA"/>
</dbReference>
<feature type="domain" description="YlxR" evidence="1">
    <location>
        <begin position="10"/>
        <end position="83"/>
    </location>
</feature>